<dbReference type="STRING" id="104452.A0A0L7LI91"/>
<dbReference type="PANTHER" id="PTHR11010">
    <property type="entry name" value="PROTEASE S28 PRO-X CARBOXYPEPTIDASE-RELATED"/>
    <property type="match status" value="1"/>
</dbReference>
<keyword evidence="2" id="KW-0645">Protease</keyword>
<dbReference type="EMBL" id="JTDY01001016">
    <property type="protein sequence ID" value="KOB75120.1"/>
    <property type="molecule type" value="Genomic_DNA"/>
</dbReference>
<evidence type="ECO:0000313" key="7">
    <source>
        <dbReference type="Proteomes" id="UP000037510"/>
    </source>
</evidence>
<dbReference type="Proteomes" id="UP000037510">
    <property type="component" value="Unassembled WGS sequence"/>
</dbReference>
<keyword evidence="3" id="KW-0732">Signal</keyword>
<dbReference type="SUPFAM" id="SSF53474">
    <property type="entry name" value="alpha/beta-Hydrolases"/>
    <property type="match status" value="1"/>
</dbReference>
<comment type="similarity">
    <text evidence="1">Belongs to the peptidase S28 family.</text>
</comment>
<dbReference type="AlphaFoldDB" id="A0A0L7LI91"/>
<dbReference type="InterPro" id="IPR008758">
    <property type="entry name" value="Peptidase_S28"/>
</dbReference>
<evidence type="ECO:0000256" key="2">
    <source>
        <dbReference type="ARBA" id="ARBA00022670"/>
    </source>
</evidence>
<organism evidence="6 7">
    <name type="scientific">Operophtera brumata</name>
    <name type="common">Winter moth</name>
    <name type="synonym">Phalaena brumata</name>
    <dbReference type="NCBI Taxonomy" id="104452"/>
    <lineage>
        <taxon>Eukaryota</taxon>
        <taxon>Metazoa</taxon>
        <taxon>Ecdysozoa</taxon>
        <taxon>Arthropoda</taxon>
        <taxon>Hexapoda</taxon>
        <taxon>Insecta</taxon>
        <taxon>Pterygota</taxon>
        <taxon>Neoptera</taxon>
        <taxon>Endopterygota</taxon>
        <taxon>Lepidoptera</taxon>
        <taxon>Glossata</taxon>
        <taxon>Ditrysia</taxon>
        <taxon>Geometroidea</taxon>
        <taxon>Geometridae</taxon>
        <taxon>Larentiinae</taxon>
        <taxon>Operophtera</taxon>
    </lineage>
</organism>
<name>A0A0L7LI91_OPEBR</name>
<dbReference type="InterPro" id="IPR029058">
    <property type="entry name" value="AB_hydrolase_fold"/>
</dbReference>
<dbReference type="PANTHER" id="PTHR11010:SF38">
    <property type="entry name" value="LYSOSOMAL PRO-X CARBOXYPEPTIDASE"/>
    <property type="match status" value="1"/>
</dbReference>
<dbReference type="GO" id="GO:0070008">
    <property type="term" value="F:serine-type exopeptidase activity"/>
    <property type="evidence" value="ECO:0007669"/>
    <property type="project" value="InterPro"/>
</dbReference>
<evidence type="ECO:0000256" key="3">
    <source>
        <dbReference type="ARBA" id="ARBA00022729"/>
    </source>
</evidence>
<dbReference type="Pfam" id="PF05577">
    <property type="entry name" value="Peptidase_S28"/>
    <property type="match status" value="1"/>
</dbReference>
<protein>
    <submittedName>
        <fullName evidence="6">Carboxypeptidase 3</fullName>
    </submittedName>
</protein>
<keyword evidence="4" id="KW-0378">Hydrolase</keyword>
<sequence length="130" mass="14845">MRYFERLDTWESKGPVYLFINEESRADETFLRTGLMSELAQETKGAMFLSEHRYYGESKPFVNITTENLRFLSSRQALADVAGLLKQIKSSPEFNSSKVVVVGGSYGGNLAAWMRLIVHLFWQKPISTRA</sequence>
<keyword evidence="7" id="KW-1185">Reference proteome</keyword>
<keyword evidence="6" id="KW-0121">Carboxypeptidase</keyword>
<dbReference type="GO" id="GO:0004180">
    <property type="term" value="F:carboxypeptidase activity"/>
    <property type="evidence" value="ECO:0007669"/>
    <property type="project" value="UniProtKB-KW"/>
</dbReference>
<dbReference type="GO" id="GO:0006508">
    <property type="term" value="P:proteolysis"/>
    <property type="evidence" value="ECO:0007669"/>
    <property type="project" value="UniProtKB-KW"/>
</dbReference>
<evidence type="ECO:0000313" key="6">
    <source>
        <dbReference type="EMBL" id="KOB75120.1"/>
    </source>
</evidence>
<evidence type="ECO:0000256" key="4">
    <source>
        <dbReference type="ARBA" id="ARBA00022801"/>
    </source>
</evidence>
<evidence type="ECO:0000256" key="1">
    <source>
        <dbReference type="ARBA" id="ARBA00011079"/>
    </source>
</evidence>
<dbReference type="GO" id="GO:0008239">
    <property type="term" value="F:dipeptidyl-peptidase activity"/>
    <property type="evidence" value="ECO:0007669"/>
    <property type="project" value="TreeGrafter"/>
</dbReference>
<proteinExistence type="inferred from homology"/>
<accession>A0A0L7LI91</accession>
<gene>
    <name evidence="6" type="ORF">OBRU01_08016</name>
</gene>
<keyword evidence="5" id="KW-0325">Glycoprotein</keyword>
<evidence type="ECO:0000256" key="5">
    <source>
        <dbReference type="ARBA" id="ARBA00023180"/>
    </source>
</evidence>
<comment type="caution">
    <text evidence="6">The sequence shown here is derived from an EMBL/GenBank/DDBJ whole genome shotgun (WGS) entry which is preliminary data.</text>
</comment>
<reference evidence="6 7" key="1">
    <citation type="journal article" date="2015" name="Genome Biol. Evol.">
        <title>The genome of winter moth (Operophtera brumata) provides a genomic perspective on sexual dimorphism and phenology.</title>
        <authorList>
            <person name="Derks M.F."/>
            <person name="Smit S."/>
            <person name="Salis L."/>
            <person name="Schijlen E."/>
            <person name="Bossers A."/>
            <person name="Mateman C."/>
            <person name="Pijl A.S."/>
            <person name="de Ridder D."/>
            <person name="Groenen M.A."/>
            <person name="Visser M.E."/>
            <person name="Megens H.J."/>
        </authorList>
    </citation>
    <scope>NUCLEOTIDE SEQUENCE [LARGE SCALE GENOMIC DNA]</scope>
    <source>
        <strain evidence="6">WM2013NL</strain>
        <tissue evidence="6">Head and thorax</tissue>
    </source>
</reference>
<dbReference type="Gene3D" id="3.40.50.1820">
    <property type="entry name" value="alpha/beta hydrolase"/>
    <property type="match status" value="1"/>
</dbReference>